<evidence type="ECO:0008006" key="2">
    <source>
        <dbReference type="Google" id="ProtNLM"/>
    </source>
</evidence>
<dbReference type="EMBL" id="LR031880">
    <property type="protein sequence ID" value="VDD62936.1"/>
    <property type="molecule type" value="Genomic_DNA"/>
</dbReference>
<dbReference type="AlphaFoldDB" id="A0A3P6GSA9"/>
<reference evidence="1" key="1">
    <citation type="submission" date="2018-11" db="EMBL/GenBank/DDBJ databases">
        <authorList>
            <consortium name="Genoscope - CEA"/>
            <person name="William W."/>
        </authorList>
    </citation>
    <scope>NUCLEOTIDE SEQUENCE</scope>
</reference>
<organism evidence="1">
    <name type="scientific">Brassica oleracea</name>
    <name type="common">Wild cabbage</name>
    <dbReference type="NCBI Taxonomy" id="3712"/>
    <lineage>
        <taxon>Eukaryota</taxon>
        <taxon>Viridiplantae</taxon>
        <taxon>Streptophyta</taxon>
        <taxon>Embryophyta</taxon>
        <taxon>Tracheophyta</taxon>
        <taxon>Spermatophyta</taxon>
        <taxon>Magnoliopsida</taxon>
        <taxon>eudicotyledons</taxon>
        <taxon>Gunneridae</taxon>
        <taxon>Pentapetalae</taxon>
        <taxon>rosids</taxon>
        <taxon>malvids</taxon>
        <taxon>Brassicales</taxon>
        <taxon>Brassicaceae</taxon>
        <taxon>Brassiceae</taxon>
        <taxon>Brassica</taxon>
    </lineage>
</organism>
<protein>
    <recommendedName>
        <fullName evidence="2">BFN domain-containing protein</fullName>
    </recommendedName>
</protein>
<sequence length="41" mass="4961">MYHVVREMVEKMGYEVRLVRVTKKVHEAYIFAQLYLSKVCI</sequence>
<accession>A0A3P6GSA9</accession>
<proteinExistence type="predicted"/>
<name>A0A3P6GSA9_BRAOL</name>
<gene>
    <name evidence="1" type="ORF">BOLC6T38389H</name>
</gene>
<evidence type="ECO:0000313" key="1">
    <source>
        <dbReference type="EMBL" id="VDD62936.1"/>
    </source>
</evidence>